<dbReference type="InterPro" id="IPR041741">
    <property type="entry name" value="SMC3_ABC_euk"/>
</dbReference>
<dbReference type="Gene3D" id="1.20.1060.20">
    <property type="match status" value="1"/>
</dbReference>
<dbReference type="InterPro" id="IPR010935">
    <property type="entry name" value="SMC_hinge"/>
</dbReference>
<dbReference type="AlphaFoldDB" id="A0A2V0PE93"/>
<organism evidence="11 12">
    <name type="scientific">Raphidocelis subcapitata</name>
    <dbReference type="NCBI Taxonomy" id="307507"/>
    <lineage>
        <taxon>Eukaryota</taxon>
        <taxon>Viridiplantae</taxon>
        <taxon>Chlorophyta</taxon>
        <taxon>core chlorophytes</taxon>
        <taxon>Chlorophyceae</taxon>
        <taxon>CS clade</taxon>
        <taxon>Sphaeropleales</taxon>
        <taxon>Selenastraceae</taxon>
        <taxon>Raphidocelis</taxon>
    </lineage>
</organism>
<sequence length="1074" mass="115261">MYIKQVIIDGFKSYKDQTITEPFSPKINCVVGANGSGKSNFFHAIRFVLNDAFTSMRAEERQALLHEGAGHAVLSAFVELVFDNSDGRFPIDKDEVRLRRTIGAKKDEYTLDRKHVTKQEVMNLLESAGFSRANPYYIVQQGKIMSMANMRDSERLELLKEIGGTKVYEERRRESLRIMQETENRRAQIEEVVEFIESKLRELDAEKAELAEFQALDRQRRSIEYALFDRELAEARSKAAKLEADRAKLGEESAAAQKEAAAARERLRAVDAAIAAAAESKAAAERARKALAKERDAALKQRARLELDVREAAGKLETDAEASEAARAELGRLSAQISEAEGQAASASAALEERRRREKELAESLSESQARLQALMSKQGRASQFSSQAERDAFLKASRWGPFVSAGEIKKLQEAASKQEKARAALAAQVEEINAGLMAAAQDVGDKEKAAREAAGQLEALSRQLAELRKARDEARLTGAADKRKEAWRGADDLADQYRAAEAEHARAREAAQRVIPRDISQGIMSMEAARRALNIKGVYGSLADLLEVPPQLATAVEVVCGNQAFQVVVDSTDIGMRLVAELNRQRSGRVTFMPLDALRVQEVAYPTEWGEAAVPMHKVLKFEPKFRAAVMQVFGKTMVCQSREVAEKVAASGQLDAITLDGDLVRRKGTVSGGFSDPGRNKIGSHQKVKALERRLSELAAQKKTHEAAAAAADQAVTKLSTEVAQLEGKHKAAAAALDQARREARGAAGGGASQERGLGKAEERLAAAEESLADLARRLAAAREELSTDMLAQASGDLHRALSGVQSSLSRYGHVNRKALDQYVNFTEQREELHRRRDEVLQGEEKIRELISALDMRKDEAIERTFKGVAKNFREVFAALAPGGRGELVMQRRHQAAPGEEDDDDGGAEAAAGGGGAIGKYSGVRVYGVTHSNRISQIDVITRDDALTFLQIEEDAAAAAAGGAGAGAAAGQGARGAASASAGARARSGATASASAGAAARRGGGGKERSDARGGGGDGAAESDQAGGSEEEEEGEQEAAGGGGSGSEDGSDGGAAGGGKRARKPATKRSRR</sequence>
<dbReference type="SUPFAM" id="SSF75553">
    <property type="entry name" value="Smc hinge domain"/>
    <property type="match status" value="1"/>
</dbReference>
<dbReference type="InParanoid" id="A0A2V0PE93"/>
<evidence type="ECO:0000313" key="12">
    <source>
        <dbReference type="Proteomes" id="UP000247498"/>
    </source>
</evidence>
<feature type="compositionally biased region" description="Gly residues" evidence="9">
    <location>
        <begin position="1042"/>
        <end position="1061"/>
    </location>
</feature>
<name>A0A2V0PE93_9CHLO</name>
<feature type="region of interest" description="Disordered" evidence="9">
    <location>
        <begin position="746"/>
        <end position="765"/>
    </location>
</feature>
<keyword evidence="4" id="KW-0498">Mitosis</keyword>
<dbReference type="Gene3D" id="3.40.50.300">
    <property type="entry name" value="P-loop containing nucleotide triphosphate hydrolases"/>
    <property type="match status" value="2"/>
</dbReference>
<reference evidence="11 12" key="1">
    <citation type="journal article" date="2018" name="Sci. Rep.">
        <title>Raphidocelis subcapitata (=Pseudokirchneriella subcapitata) provides an insight into genome evolution and environmental adaptations in the Sphaeropleales.</title>
        <authorList>
            <person name="Suzuki S."/>
            <person name="Yamaguchi H."/>
            <person name="Nakajima N."/>
            <person name="Kawachi M."/>
        </authorList>
    </citation>
    <scope>NUCLEOTIDE SEQUENCE [LARGE SCALE GENOMIC DNA]</scope>
    <source>
        <strain evidence="11 12">NIES-35</strain>
    </source>
</reference>
<dbReference type="FunFam" id="3.40.50.300:FF:000424">
    <property type="entry name" value="Structural maintenance of chromosomes 3"/>
    <property type="match status" value="1"/>
</dbReference>
<gene>
    <name evidence="11" type="ORF">Rsub_10568</name>
</gene>
<dbReference type="Pfam" id="PF02463">
    <property type="entry name" value="SMC_N"/>
    <property type="match status" value="1"/>
</dbReference>
<dbReference type="SMART" id="SM00968">
    <property type="entry name" value="SMC_hinge"/>
    <property type="match status" value="1"/>
</dbReference>
<dbReference type="Pfam" id="PF06470">
    <property type="entry name" value="SMC_hinge"/>
    <property type="match status" value="1"/>
</dbReference>
<dbReference type="FunCoup" id="A0A2V0PE93">
    <property type="interactions" value="1952"/>
</dbReference>
<dbReference type="GO" id="GO:0005634">
    <property type="term" value="C:nucleus"/>
    <property type="evidence" value="ECO:0007669"/>
    <property type="project" value="UniProtKB-SubCell"/>
</dbReference>
<evidence type="ECO:0000256" key="8">
    <source>
        <dbReference type="SAM" id="Coils"/>
    </source>
</evidence>
<evidence type="ECO:0000313" key="11">
    <source>
        <dbReference type="EMBL" id="GBF98156.1"/>
    </source>
</evidence>
<feature type="coiled-coil region" evidence="8">
    <location>
        <begin position="409"/>
        <end position="511"/>
    </location>
</feature>
<evidence type="ECO:0000256" key="3">
    <source>
        <dbReference type="ARBA" id="ARBA00022618"/>
    </source>
</evidence>
<evidence type="ECO:0000256" key="1">
    <source>
        <dbReference type="ARBA" id="ARBA00004123"/>
    </source>
</evidence>
<evidence type="ECO:0000256" key="7">
    <source>
        <dbReference type="ARBA" id="ARBA00023306"/>
    </source>
</evidence>
<dbReference type="GO" id="GO:0016887">
    <property type="term" value="F:ATP hydrolysis activity"/>
    <property type="evidence" value="ECO:0007669"/>
    <property type="project" value="InterPro"/>
</dbReference>
<dbReference type="InterPro" id="IPR024704">
    <property type="entry name" value="SMC"/>
</dbReference>
<keyword evidence="6" id="KW-0539">Nucleus</keyword>
<dbReference type="InterPro" id="IPR036277">
    <property type="entry name" value="SMC_hinge_sf"/>
</dbReference>
<comment type="caution">
    <text evidence="11">The sequence shown here is derived from an EMBL/GenBank/DDBJ whole genome shotgun (WGS) entry which is preliminary data.</text>
</comment>
<feature type="region of interest" description="Disordered" evidence="9">
    <location>
        <begin position="890"/>
        <end position="916"/>
    </location>
</feature>
<feature type="compositionally biased region" description="Low complexity" evidence="9">
    <location>
        <begin position="991"/>
        <end position="1003"/>
    </location>
</feature>
<dbReference type="EMBL" id="BDRX01000117">
    <property type="protein sequence ID" value="GBF98156.1"/>
    <property type="molecule type" value="Genomic_DNA"/>
</dbReference>
<dbReference type="Proteomes" id="UP000247498">
    <property type="component" value="Unassembled WGS sequence"/>
</dbReference>
<dbReference type="InterPro" id="IPR003395">
    <property type="entry name" value="RecF/RecN/SMC_N"/>
</dbReference>
<evidence type="ECO:0000256" key="5">
    <source>
        <dbReference type="ARBA" id="ARBA00023054"/>
    </source>
</evidence>
<protein>
    <recommendedName>
        <fullName evidence="10">SMC hinge domain-containing protein</fullName>
    </recommendedName>
</protein>
<evidence type="ECO:0000256" key="9">
    <source>
        <dbReference type="SAM" id="MobiDB-lite"/>
    </source>
</evidence>
<dbReference type="GO" id="GO:0005694">
    <property type="term" value="C:chromosome"/>
    <property type="evidence" value="ECO:0007669"/>
    <property type="project" value="InterPro"/>
</dbReference>
<evidence type="ECO:0000256" key="4">
    <source>
        <dbReference type="ARBA" id="ARBA00022776"/>
    </source>
</evidence>
<evidence type="ECO:0000256" key="2">
    <source>
        <dbReference type="ARBA" id="ARBA00005917"/>
    </source>
</evidence>
<dbReference type="PANTHER" id="PTHR43977">
    <property type="entry name" value="STRUCTURAL MAINTENANCE OF CHROMOSOMES PROTEIN 3"/>
    <property type="match status" value="1"/>
</dbReference>
<feature type="region of interest" description="Disordered" evidence="9">
    <location>
        <begin position="339"/>
        <end position="365"/>
    </location>
</feature>
<accession>A0A2V0PE93</accession>
<keyword evidence="12" id="KW-1185">Reference proteome</keyword>
<keyword evidence="7" id="KW-0131">Cell cycle</keyword>
<dbReference type="SUPFAM" id="SSF52540">
    <property type="entry name" value="P-loop containing nucleoside triphosphate hydrolases"/>
    <property type="match status" value="1"/>
</dbReference>
<feature type="compositionally biased region" description="Basic residues" evidence="9">
    <location>
        <begin position="1062"/>
        <end position="1074"/>
    </location>
</feature>
<dbReference type="Gene3D" id="3.30.70.1620">
    <property type="match status" value="1"/>
</dbReference>
<dbReference type="CDD" id="cd03272">
    <property type="entry name" value="ABC_SMC3_euk"/>
    <property type="match status" value="1"/>
</dbReference>
<dbReference type="InterPro" id="IPR027417">
    <property type="entry name" value="P-loop_NTPase"/>
</dbReference>
<comment type="similarity">
    <text evidence="2">Belongs to the SMC family. SMC3 subfamily.</text>
</comment>
<feature type="compositionally biased region" description="Low complexity" evidence="9">
    <location>
        <begin position="339"/>
        <end position="350"/>
    </location>
</feature>
<keyword evidence="5 8" id="KW-0175">Coiled coil</keyword>
<dbReference type="PIRSF" id="PIRSF005719">
    <property type="entry name" value="SMC"/>
    <property type="match status" value="1"/>
</dbReference>
<dbReference type="GO" id="GO:0051276">
    <property type="term" value="P:chromosome organization"/>
    <property type="evidence" value="ECO:0007669"/>
    <property type="project" value="InterPro"/>
</dbReference>
<feature type="compositionally biased region" description="Basic and acidic residues" evidence="9">
    <location>
        <begin position="351"/>
        <end position="362"/>
    </location>
</feature>
<dbReference type="GO" id="GO:0005524">
    <property type="term" value="F:ATP binding"/>
    <property type="evidence" value="ECO:0007669"/>
    <property type="project" value="InterPro"/>
</dbReference>
<feature type="domain" description="SMC hinge" evidence="10">
    <location>
        <begin position="537"/>
        <end position="651"/>
    </location>
</feature>
<comment type="subcellular location">
    <subcellularLocation>
        <location evidence="1">Nucleus</location>
    </subcellularLocation>
</comment>
<feature type="region of interest" description="Disordered" evidence="9">
    <location>
        <begin position="991"/>
        <end position="1074"/>
    </location>
</feature>
<dbReference type="OrthoDB" id="431497at2759"/>
<evidence type="ECO:0000256" key="6">
    <source>
        <dbReference type="ARBA" id="ARBA00023242"/>
    </source>
</evidence>
<dbReference type="GO" id="GO:0051301">
    <property type="term" value="P:cell division"/>
    <property type="evidence" value="ECO:0007669"/>
    <property type="project" value="UniProtKB-KW"/>
</dbReference>
<evidence type="ECO:0000259" key="10">
    <source>
        <dbReference type="SMART" id="SM00968"/>
    </source>
</evidence>
<proteinExistence type="inferred from homology"/>
<dbReference type="STRING" id="307507.A0A2V0PE93"/>
<keyword evidence="3" id="KW-0132">Cell division</keyword>